<dbReference type="GO" id="GO:0009190">
    <property type="term" value="P:cyclic nucleotide biosynthetic process"/>
    <property type="evidence" value="ECO:0007669"/>
    <property type="project" value="InterPro"/>
</dbReference>
<dbReference type="InterPro" id="IPR001054">
    <property type="entry name" value="A/G_cyclase"/>
</dbReference>
<dbReference type="CDD" id="cd00130">
    <property type="entry name" value="PAS"/>
    <property type="match status" value="2"/>
</dbReference>
<keyword evidence="1" id="KW-0472">Membrane</keyword>
<keyword evidence="1" id="KW-1133">Transmembrane helix</keyword>
<keyword evidence="8" id="KW-1185">Reference proteome</keyword>
<dbReference type="EMBL" id="FTOA01000001">
    <property type="protein sequence ID" value="SIS38710.1"/>
    <property type="molecule type" value="Genomic_DNA"/>
</dbReference>
<reference evidence="7 8" key="1">
    <citation type="submission" date="2017-01" db="EMBL/GenBank/DDBJ databases">
        <authorList>
            <person name="Mah S.A."/>
            <person name="Swanson W.J."/>
            <person name="Moy G.W."/>
            <person name="Vacquier V.D."/>
        </authorList>
    </citation>
    <scope>NUCLEOTIDE SEQUENCE [LARGE SCALE GENOMIC DNA]</scope>
    <source>
        <strain evidence="7 8">DSM 11589</strain>
    </source>
</reference>
<feature type="transmembrane region" description="Helical" evidence="1">
    <location>
        <begin position="151"/>
        <end position="172"/>
    </location>
</feature>
<evidence type="ECO:0000259" key="6">
    <source>
        <dbReference type="PROSITE" id="PS50887"/>
    </source>
</evidence>
<dbReference type="PROSITE" id="PS50113">
    <property type="entry name" value="PAC"/>
    <property type="match status" value="1"/>
</dbReference>
<feature type="domain" description="GGDEF" evidence="6">
    <location>
        <begin position="675"/>
        <end position="809"/>
    </location>
</feature>
<feature type="transmembrane region" description="Helical" evidence="1">
    <location>
        <begin position="33"/>
        <end position="53"/>
    </location>
</feature>
<dbReference type="InterPro" id="IPR001633">
    <property type="entry name" value="EAL_dom"/>
</dbReference>
<sequence length="1095" mass="120479">MDSSVLLMASLSAAIMAGALVYQSLLPGNGPCLRLWGGGVLLLVFHTVVFRWLSETETPEFIRIVVSEGSHLLGAILLVAGSWMFCERPIPRFALWVTGGCGALWLLMASLIGFPADLLVFPIHAVVGGMMVMVAVTMWRHGRLPHLSAQYLALSLLGWGGSVIVFPMMMALPEWRELTYRFDVMAGQAFGMLVAIGLLVVALRRQSEQIDAARQQAIISELAAAEQAGKMRRILDVMPDAVISVNSLGDIQEFNPAAERVFGYAAFEVLGKPLAMVIPASWDAGFDSMAASSGLASLASVEVDGLRRNGLRVPLAIAVSTARQSEGDLHVIVARDITEARLTARLGEFLHHLEQKVLRGIGHQEFAREVCRDLSDIFDIPQVSLIERVEKEEALALRSCYCRWGAPGDEGCESADLKALWEQLLAGGGVACGILHEVIRTGMPALVRRGERLAAHMDGLPPEAQWSFVLPVWLQNDVSALLVLVGDGQSPAEPLRQRLETVAARLGAVQQQVLDQRRLRLQGTAMAAAANAIFITDRNGRIEWVNDAFTRLSGYGEKDIIGQTPAFLRSGVQNGETYQRLWETILDGRIWRGEMVERRKDGTMYTVDQTVAPIVDDSGSIAHFVAIHEDVTERKRAEERILYLSNYDTLTRLPNRVLFRDHLYQAVTKARSDRSALAVMFIDLDRFSRVNDTLGHEVGDQLLMTIASRINAVAAPFAETVARIGGDEFAVIQSHLPNADTAATLARKIIDEVGKPVDLDGLEVRVGANVGIAIFPQDGEDPDHLIKNADMAMYRAIRSESESYFFFSNDMNAEARIRLSLEGDLRRAIDNGDLTLFFQPQVDVKTRRVVGVEALLRWNHPEQGAISPARFIPVAEDSGLILPIGDWVLQEAMRQSRAWQLDGLPSVTMAINISAVQFRQKGLVQRVRDVADSIGLDPRKVELELTESMLMQDAREAVQVLSELSEMGAQLAIDDFGTGYSSLSYLKQFPVDKLKLDQSFVRHMTTEHNDAVIARATINLGHSLGLEVIAEGVETEEQYTYLLHEGCDVIQGYLFGRPMAADALANLLREQAASGGVFFPHIRETSLEGFAGLNR</sequence>
<dbReference type="FunFam" id="3.20.20.450:FF:000001">
    <property type="entry name" value="Cyclic di-GMP phosphodiesterase yahA"/>
    <property type="match status" value="1"/>
</dbReference>
<dbReference type="InterPro" id="IPR000014">
    <property type="entry name" value="PAS"/>
</dbReference>
<dbReference type="RefSeq" id="WP_175616955.1">
    <property type="nucleotide sequence ID" value="NZ_FTOA01000001.1"/>
</dbReference>
<dbReference type="InterPro" id="IPR035965">
    <property type="entry name" value="PAS-like_dom_sf"/>
</dbReference>
<proteinExistence type="predicted"/>
<feature type="transmembrane region" description="Helical" evidence="1">
    <location>
        <begin position="118"/>
        <end position="139"/>
    </location>
</feature>
<dbReference type="Gene3D" id="3.30.70.270">
    <property type="match status" value="1"/>
</dbReference>
<dbReference type="SUPFAM" id="SSF141868">
    <property type="entry name" value="EAL domain-like"/>
    <property type="match status" value="1"/>
</dbReference>
<dbReference type="SUPFAM" id="SSF55073">
    <property type="entry name" value="Nucleotide cyclase"/>
    <property type="match status" value="1"/>
</dbReference>
<dbReference type="CDD" id="cd01948">
    <property type="entry name" value="EAL"/>
    <property type="match status" value="1"/>
</dbReference>
<dbReference type="GO" id="GO:0035556">
    <property type="term" value="P:intracellular signal transduction"/>
    <property type="evidence" value="ECO:0007669"/>
    <property type="project" value="InterPro"/>
</dbReference>
<dbReference type="STRING" id="80876.SAMN05421779_101403"/>
<evidence type="ECO:0000259" key="5">
    <source>
        <dbReference type="PROSITE" id="PS50883"/>
    </source>
</evidence>
<evidence type="ECO:0000259" key="3">
    <source>
        <dbReference type="PROSITE" id="PS50113"/>
    </source>
</evidence>
<feature type="transmembrane region" description="Helical" evidence="1">
    <location>
        <begin position="6"/>
        <end position="26"/>
    </location>
</feature>
<dbReference type="GO" id="GO:0004016">
    <property type="term" value="F:adenylate cyclase activity"/>
    <property type="evidence" value="ECO:0007669"/>
    <property type="project" value="UniProtKB-ARBA"/>
</dbReference>
<dbReference type="SUPFAM" id="SSF55785">
    <property type="entry name" value="PYP-like sensor domain (PAS domain)"/>
    <property type="match status" value="2"/>
</dbReference>
<dbReference type="GO" id="GO:0006355">
    <property type="term" value="P:regulation of DNA-templated transcription"/>
    <property type="evidence" value="ECO:0007669"/>
    <property type="project" value="InterPro"/>
</dbReference>
<dbReference type="Proteomes" id="UP000185678">
    <property type="component" value="Unassembled WGS sequence"/>
</dbReference>
<dbReference type="CDD" id="cd01949">
    <property type="entry name" value="GGDEF"/>
    <property type="match status" value="1"/>
</dbReference>
<dbReference type="Gene3D" id="3.20.20.450">
    <property type="entry name" value="EAL domain"/>
    <property type="match status" value="1"/>
</dbReference>
<dbReference type="NCBIfam" id="TIGR00229">
    <property type="entry name" value="sensory_box"/>
    <property type="match status" value="2"/>
</dbReference>
<feature type="domain" description="PAC" evidence="3">
    <location>
        <begin position="591"/>
        <end position="643"/>
    </location>
</feature>
<accession>A0A1N7INS4</accession>
<evidence type="ECO:0000313" key="8">
    <source>
        <dbReference type="Proteomes" id="UP000185678"/>
    </source>
</evidence>
<feature type="domain" description="PAS" evidence="2">
    <location>
        <begin position="227"/>
        <end position="272"/>
    </location>
</feature>
<dbReference type="InterPro" id="IPR000160">
    <property type="entry name" value="GGDEF_dom"/>
</dbReference>
<dbReference type="SMART" id="SM00086">
    <property type="entry name" value="PAC"/>
    <property type="match status" value="2"/>
</dbReference>
<feature type="domain" description="EAL" evidence="5">
    <location>
        <begin position="818"/>
        <end position="1072"/>
    </location>
</feature>
<dbReference type="SMART" id="SM00052">
    <property type="entry name" value="EAL"/>
    <property type="match status" value="1"/>
</dbReference>
<evidence type="ECO:0000259" key="2">
    <source>
        <dbReference type="PROSITE" id="PS50112"/>
    </source>
</evidence>
<dbReference type="PROSITE" id="PS50125">
    <property type="entry name" value="GUANYLATE_CYCLASE_2"/>
    <property type="match status" value="1"/>
</dbReference>
<dbReference type="SMART" id="SM00091">
    <property type="entry name" value="PAS"/>
    <property type="match status" value="2"/>
</dbReference>
<evidence type="ECO:0000256" key="1">
    <source>
        <dbReference type="SAM" id="Phobius"/>
    </source>
</evidence>
<evidence type="ECO:0000313" key="7">
    <source>
        <dbReference type="EMBL" id="SIS38710.1"/>
    </source>
</evidence>
<feature type="domain" description="PAS" evidence="2">
    <location>
        <begin position="525"/>
        <end position="564"/>
    </location>
</feature>
<dbReference type="InterPro" id="IPR035919">
    <property type="entry name" value="EAL_sf"/>
</dbReference>
<dbReference type="PROSITE" id="PS50112">
    <property type="entry name" value="PAS"/>
    <property type="match status" value="2"/>
</dbReference>
<dbReference type="InterPro" id="IPR000700">
    <property type="entry name" value="PAS-assoc_C"/>
</dbReference>
<gene>
    <name evidence="7" type="ORF">SAMN05421779_101403</name>
</gene>
<feature type="transmembrane region" description="Helical" evidence="1">
    <location>
        <begin position="93"/>
        <end position="112"/>
    </location>
</feature>
<dbReference type="SMART" id="SM00267">
    <property type="entry name" value="GGDEF"/>
    <property type="match status" value="1"/>
</dbReference>
<organism evidence="7 8">
    <name type="scientific">Insolitispirillum peregrinum</name>
    <dbReference type="NCBI Taxonomy" id="80876"/>
    <lineage>
        <taxon>Bacteria</taxon>
        <taxon>Pseudomonadati</taxon>
        <taxon>Pseudomonadota</taxon>
        <taxon>Alphaproteobacteria</taxon>
        <taxon>Rhodospirillales</taxon>
        <taxon>Novispirillaceae</taxon>
        <taxon>Insolitispirillum</taxon>
    </lineage>
</organism>
<protein>
    <submittedName>
        <fullName evidence="7">PAS domain S-box-containing protein/diguanylate cyclase (GGDEF) domain-containing protein</fullName>
    </submittedName>
</protein>
<feature type="transmembrane region" description="Helical" evidence="1">
    <location>
        <begin position="65"/>
        <end position="86"/>
    </location>
</feature>
<keyword evidence="1" id="KW-0812">Transmembrane</keyword>
<dbReference type="PROSITE" id="PS50887">
    <property type="entry name" value="GGDEF"/>
    <property type="match status" value="1"/>
</dbReference>
<dbReference type="Pfam" id="PF13426">
    <property type="entry name" value="PAS_9"/>
    <property type="match status" value="2"/>
</dbReference>
<feature type="domain" description="Guanylate cyclase" evidence="4">
    <location>
        <begin position="678"/>
        <end position="818"/>
    </location>
</feature>
<dbReference type="NCBIfam" id="TIGR00254">
    <property type="entry name" value="GGDEF"/>
    <property type="match status" value="1"/>
</dbReference>
<dbReference type="InterPro" id="IPR043128">
    <property type="entry name" value="Rev_trsase/Diguanyl_cyclase"/>
</dbReference>
<dbReference type="AlphaFoldDB" id="A0A1N7INS4"/>
<dbReference type="Pfam" id="PF00990">
    <property type="entry name" value="GGDEF"/>
    <property type="match status" value="1"/>
</dbReference>
<dbReference type="PANTHER" id="PTHR44757:SF2">
    <property type="entry name" value="BIOFILM ARCHITECTURE MAINTENANCE PROTEIN MBAA"/>
    <property type="match status" value="1"/>
</dbReference>
<dbReference type="InterPro" id="IPR001610">
    <property type="entry name" value="PAC"/>
</dbReference>
<dbReference type="Gene3D" id="3.30.450.20">
    <property type="entry name" value="PAS domain"/>
    <property type="match status" value="2"/>
</dbReference>
<name>A0A1N7INS4_9PROT</name>
<dbReference type="PANTHER" id="PTHR44757">
    <property type="entry name" value="DIGUANYLATE CYCLASE DGCP"/>
    <property type="match status" value="1"/>
</dbReference>
<dbReference type="InterPro" id="IPR052155">
    <property type="entry name" value="Biofilm_reg_signaling"/>
</dbReference>
<evidence type="ECO:0000259" key="4">
    <source>
        <dbReference type="PROSITE" id="PS50125"/>
    </source>
</evidence>
<dbReference type="PROSITE" id="PS50883">
    <property type="entry name" value="EAL"/>
    <property type="match status" value="1"/>
</dbReference>
<dbReference type="InterPro" id="IPR029787">
    <property type="entry name" value="Nucleotide_cyclase"/>
</dbReference>
<dbReference type="Pfam" id="PF00563">
    <property type="entry name" value="EAL"/>
    <property type="match status" value="1"/>
</dbReference>